<feature type="active site" evidence="10">
    <location>
        <position position="168"/>
    </location>
</feature>
<dbReference type="InterPro" id="IPR017926">
    <property type="entry name" value="GATASE"/>
</dbReference>
<dbReference type="PROSITE" id="PS51273">
    <property type="entry name" value="GATASE_TYPE_1"/>
    <property type="match status" value="1"/>
</dbReference>
<keyword evidence="5 10" id="KW-0332">GMP biosynthesis</keyword>
<evidence type="ECO:0000256" key="1">
    <source>
        <dbReference type="ARBA" id="ARBA00002332"/>
    </source>
</evidence>
<dbReference type="SUPFAM" id="SSF52402">
    <property type="entry name" value="Adenine nucleotide alpha hydrolases-like"/>
    <property type="match status" value="1"/>
</dbReference>
<keyword evidence="8 10" id="KW-0315">Glutamine amidotransferase</keyword>
<comment type="function">
    <text evidence="1 10">Catalyzes the synthesis of GMP from XMP.</text>
</comment>
<keyword evidence="7 10" id="KW-0067">ATP-binding</keyword>
<dbReference type="PRINTS" id="PR00096">
    <property type="entry name" value="GATASE"/>
</dbReference>
<dbReference type="GO" id="GO:0005829">
    <property type="term" value="C:cytosol"/>
    <property type="evidence" value="ECO:0007669"/>
    <property type="project" value="TreeGrafter"/>
</dbReference>
<gene>
    <name evidence="10 13" type="primary">guaA</name>
</gene>
<name>A0A075GX29_9ARCH</name>
<evidence type="ECO:0000256" key="9">
    <source>
        <dbReference type="ARBA" id="ARBA00049404"/>
    </source>
</evidence>
<dbReference type="AlphaFoldDB" id="A0A075GX29"/>
<evidence type="ECO:0000256" key="6">
    <source>
        <dbReference type="ARBA" id="ARBA00022755"/>
    </source>
</evidence>
<dbReference type="InterPro" id="IPR025777">
    <property type="entry name" value="GMPS_ATP_PPase_dom"/>
</dbReference>
<accession>A0A075GX29</accession>
<dbReference type="HAMAP" id="MF_00344">
    <property type="entry name" value="GMP_synthase"/>
    <property type="match status" value="1"/>
</dbReference>
<dbReference type="Gene3D" id="3.40.50.880">
    <property type="match status" value="1"/>
</dbReference>
<evidence type="ECO:0000256" key="5">
    <source>
        <dbReference type="ARBA" id="ARBA00022749"/>
    </source>
</evidence>
<evidence type="ECO:0000256" key="7">
    <source>
        <dbReference type="ARBA" id="ARBA00022840"/>
    </source>
</evidence>
<dbReference type="Pfam" id="PF00958">
    <property type="entry name" value="GMP_synt_C"/>
    <property type="match status" value="1"/>
</dbReference>
<dbReference type="NCBIfam" id="NF000848">
    <property type="entry name" value="PRK00074.1"/>
    <property type="match status" value="1"/>
</dbReference>
<dbReference type="PANTHER" id="PTHR11922:SF2">
    <property type="entry name" value="GMP SYNTHASE [GLUTAMINE-HYDROLYZING]"/>
    <property type="match status" value="1"/>
</dbReference>
<dbReference type="EMBL" id="KF900803">
    <property type="protein sequence ID" value="AIF07475.1"/>
    <property type="molecule type" value="Genomic_DNA"/>
</dbReference>
<evidence type="ECO:0000259" key="12">
    <source>
        <dbReference type="PROSITE" id="PS51553"/>
    </source>
</evidence>
<dbReference type="FunFam" id="3.30.300.10:FF:000002">
    <property type="entry name" value="GMP synthase [glutamine-hydrolyzing]"/>
    <property type="match status" value="1"/>
</dbReference>
<dbReference type="EC" id="6.3.5.2" evidence="10"/>
<proteinExistence type="inferred from homology"/>
<dbReference type="InterPro" id="IPR014729">
    <property type="entry name" value="Rossmann-like_a/b/a_fold"/>
</dbReference>
<dbReference type="InterPro" id="IPR022955">
    <property type="entry name" value="GMP_synthase"/>
</dbReference>
<dbReference type="InterPro" id="IPR022310">
    <property type="entry name" value="NAD/GMP_synthase"/>
</dbReference>
<dbReference type="InterPro" id="IPR004739">
    <property type="entry name" value="GMP_synth_GATase"/>
</dbReference>
<keyword evidence="6 10" id="KW-0658">Purine biosynthesis</keyword>
<dbReference type="InterPro" id="IPR029062">
    <property type="entry name" value="Class_I_gatase-like"/>
</dbReference>
<evidence type="ECO:0000256" key="10">
    <source>
        <dbReference type="HAMAP-Rule" id="MF_00344"/>
    </source>
</evidence>
<dbReference type="GO" id="GO:0005524">
    <property type="term" value="F:ATP binding"/>
    <property type="evidence" value="ECO:0007669"/>
    <property type="project" value="UniProtKB-UniRule"/>
</dbReference>
<dbReference type="Pfam" id="PF00117">
    <property type="entry name" value="GATase"/>
    <property type="match status" value="1"/>
</dbReference>
<comment type="pathway">
    <text evidence="2 10">Purine metabolism; GMP biosynthesis; GMP from XMP (L-Gln route): step 1/1.</text>
</comment>
<sequence length="507" mass="56672">MDKIVVLDFGSQYSHLICRRIRELSVYAELVPYDISIEELKKKEPKGIIFSGGPSSVYNSDAPIPENEIFDFKLPILGICYGHQLIVNKFGGKVKRANKEYGSSLLMMEKNSELLEGLGESIRAWMSHGDEAEKIPDEFDIIGHTDNAHAAAIANKNRTVFGIQFHPEVIHTEQGTEILKNFVLKICKAKQDWTMEGFIEKTVGELKKINGNVLCGVSGGIDSTVAALLIHKAIGERLTGVFVDNGLLRLNESEEIQEMFMKNFAINFHKIEAQEKFLSKLRSVLDPEEKRKIVGEEFIRVFTDFAEKNGPFKWLAQGTLYPDVIESGVSKGPAAVIKSHHNVGGLPDWLNLQILEPLRELYKDEVREVAKILGVSEKLVKRHPFPGPGLSVRVIGEVTPTKLSISRKASKIVEDELWDAGLYNQVWQAFAAVGDDKAVGVVGDERKYGRIVTVRIVDSIDAMTADWTRLPHGILEKISNRITNEIEEVTWVSYVISSKPPATIEPQ</sequence>
<feature type="domain" description="GMPS ATP-PPase" evidence="12">
    <location>
        <begin position="193"/>
        <end position="382"/>
    </location>
</feature>
<dbReference type="CDD" id="cd01997">
    <property type="entry name" value="GMP_synthase_C"/>
    <property type="match status" value="1"/>
</dbReference>
<dbReference type="NCBIfam" id="TIGR00884">
    <property type="entry name" value="guaA_Cterm"/>
    <property type="match status" value="1"/>
</dbReference>
<evidence type="ECO:0000256" key="3">
    <source>
        <dbReference type="ARBA" id="ARBA00022598"/>
    </source>
</evidence>
<dbReference type="CDD" id="cd01742">
    <property type="entry name" value="GATase1_GMP_Synthase"/>
    <property type="match status" value="1"/>
</dbReference>
<dbReference type="Gene3D" id="3.30.300.10">
    <property type="match status" value="1"/>
</dbReference>
<feature type="active site" description="Nucleophile" evidence="10">
    <location>
        <position position="80"/>
    </location>
</feature>
<dbReference type="Gene3D" id="3.40.50.620">
    <property type="entry name" value="HUPs"/>
    <property type="match status" value="1"/>
</dbReference>
<dbReference type="Pfam" id="PF02540">
    <property type="entry name" value="NAD_synthase"/>
    <property type="match status" value="1"/>
</dbReference>
<evidence type="ECO:0000313" key="13">
    <source>
        <dbReference type="EMBL" id="AIF07475.1"/>
    </source>
</evidence>
<dbReference type="InterPro" id="IPR001674">
    <property type="entry name" value="GMP_synth_C"/>
</dbReference>
<evidence type="ECO:0000256" key="4">
    <source>
        <dbReference type="ARBA" id="ARBA00022741"/>
    </source>
</evidence>
<dbReference type="NCBIfam" id="TIGR00888">
    <property type="entry name" value="guaA_Nterm"/>
    <property type="match status" value="1"/>
</dbReference>
<dbReference type="PRINTS" id="PR00097">
    <property type="entry name" value="ANTSNTHASEII"/>
</dbReference>
<dbReference type="PANTHER" id="PTHR11922">
    <property type="entry name" value="GMP SYNTHASE-RELATED"/>
    <property type="match status" value="1"/>
</dbReference>
<feature type="active site" evidence="10">
    <location>
        <position position="166"/>
    </location>
</feature>
<evidence type="ECO:0000256" key="11">
    <source>
        <dbReference type="PROSITE-ProRule" id="PRU00886"/>
    </source>
</evidence>
<dbReference type="SUPFAM" id="SSF52317">
    <property type="entry name" value="Class I glutamine amidotransferase-like"/>
    <property type="match status" value="1"/>
</dbReference>
<evidence type="ECO:0000256" key="8">
    <source>
        <dbReference type="ARBA" id="ARBA00022962"/>
    </source>
</evidence>
<dbReference type="PROSITE" id="PS51553">
    <property type="entry name" value="GMPS_ATP_PPASE"/>
    <property type="match status" value="1"/>
</dbReference>
<dbReference type="GO" id="GO:0003921">
    <property type="term" value="F:GMP synthase activity"/>
    <property type="evidence" value="ECO:0007669"/>
    <property type="project" value="InterPro"/>
</dbReference>
<keyword evidence="3 10" id="KW-0436">Ligase</keyword>
<comment type="catalytic activity">
    <reaction evidence="9 10">
        <text>XMP + L-glutamine + ATP + H2O = GMP + L-glutamate + AMP + diphosphate + 2 H(+)</text>
        <dbReference type="Rhea" id="RHEA:11680"/>
        <dbReference type="ChEBI" id="CHEBI:15377"/>
        <dbReference type="ChEBI" id="CHEBI:15378"/>
        <dbReference type="ChEBI" id="CHEBI:29985"/>
        <dbReference type="ChEBI" id="CHEBI:30616"/>
        <dbReference type="ChEBI" id="CHEBI:33019"/>
        <dbReference type="ChEBI" id="CHEBI:57464"/>
        <dbReference type="ChEBI" id="CHEBI:58115"/>
        <dbReference type="ChEBI" id="CHEBI:58359"/>
        <dbReference type="ChEBI" id="CHEBI:456215"/>
        <dbReference type="EC" id="6.3.5.2"/>
    </reaction>
</comment>
<dbReference type="PRINTS" id="PR00099">
    <property type="entry name" value="CPSGATASE"/>
</dbReference>
<organism evidence="13">
    <name type="scientific">uncultured marine thaumarchaeote KM3_203_A01</name>
    <dbReference type="NCBI Taxonomy" id="1456097"/>
    <lineage>
        <taxon>Archaea</taxon>
        <taxon>Nitrososphaerota</taxon>
        <taxon>environmental samples</taxon>
    </lineage>
</organism>
<reference evidence="13" key="1">
    <citation type="journal article" date="2014" name="Genome Biol. Evol.">
        <title>Pangenome evidence for extensive interdomain horizontal transfer affecting lineage core and shell genes in uncultured planktonic thaumarchaeota and euryarchaeota.</title>
        <authorList>
            <person name="Deschamps P."/>
            <person name="Zivanovic Y."/>
            <person name="Moreira D."/>
            <person name="Rodriguez-Valera F."/>
            <person name="Lopez-Garcia P."/>
        </authorList>
    </citation>
    <scope>NUCLEOTIDE SEQUENCE</scope>
</reference>
<evidence type="ECO:0000256" key="2">
    <source>
        <dbReference type="ARBA" id="ARBA00005153"/>
    </source>
</evidence>
<dbReference type="FunFam" id="3.40.50.880:FF:000001">
    <property type="entry name" value="GMP synthase [glutamine-hydrolyzing]"/>
    <property type="match status" value="1"/>
</dbReference>
<feature type="binding site" evidence="11">
    <location>
        <begin position="218"/>
        <end position="224"/>
    </location>
    <ligand>
        <name>ATP</name>
        <dbReference type="ChEBI" id="CHEBI:30616"/>
    </ligand>
</feature>
<protein>
    <recommendedName>
        <fullName evidence="10">GMP synthase [glutamine-hydrolyzing]</fullName>
        <ecNumber evidence="10">6.3.5.2</ecNumber>
    </recommendedName>
    <alternativeName>
        <fullName evidence="10">GMP synthetase</fullName>
    </alternativeName>
    <alternativeName>
        <fullName evidence="10">Glutamine amidotransferase</fullName>
    </alternativeName>
</protein>
<dbReference type="UniPathway" id="UPA00189">
    <property type="reaction ID" value="UER00296"/>
</dbReference>
<keyword evidence="4 10" id="KW-0547">Nucleotide-binding</keyword>